<keyword evidence="2" id="KW-1185">Reference proteome</keyword>
<protein>
    <submittedName>
        <fullName evidence="1">Uncharacterized protein</fullName>
    </submittedName>
</protein>
<gene>
    <name evidence="1" type="ORF">SAMN04488542_1548</name>
</gene>
<sequence length="39" mass="4226">MSLKLALIEELPGSGKTTTAQLVHEILTEMNSGQQPKKC</sequence>
<dbReference type="Proteomes" id="UP000198972">
    <property type="component" value="Unassembled WGS sequence"/>
</dbReference>
<name>A0A1G7UZB7_9BACL</name>
<accession>A0A1G7UZB7</accession>
<dbReference type="EMBL" id="FNBG01000054">
    <property type="protein sequence ID" value="SDG52902.1"/>
    <property type="molecule type" value="Genomic_DNA"/>
</dbReference>
<proteinExistence type="predicted"/>
<organism evidence="1 2">
    <name type="scientific">Fontibacillus panacisegetis</name>
    <dbReference type="NCBI Taxonomy" id="670482"/>
    <lineage>
        <taxon>Bacteria</taxon>
        <taxon>Bacillati</taxon>
        <taxon>Bacillota</taxon>
        <taxon>Bacilli</taxon>
        <taxon>Bacillales</taxon>
        <taxon>Paenibacillaceae</taxon>
        <taxon>Fontibacillus</taxon>
    </lineage>
</organism>
<dbReference type="AlphaFoldDB" id="A0A1G7UZB7"/>
<evidence type="ECO:0000313" key="1">
    <source>
        <dbReference type="EMBL" id="SDG52902.1"/>
    </source>
</evidence>
<evidence type="ECO:0000313" key="2">
    <source>
        <dbReference type="Proteomes" id="UP000198972"/>
    </source>
</evidence>
<reference evidence="1 2" key="1">
    <citation type="submission" date="2016-10" db="EMBL/GenBank/DDBJ databases">
        <authorList>
            <person name="de Groot N.N."/>
        </authorList>
    </citation>
    <scope>NUCLEOTIDE SEQUENCE [LARGE SCALE GENOMIC DNA]</scope>
    <source>
        <strain evidence="1 2">DSM 28129</strain>
    </source>
</reference>